<sequence length="233" mass="26038">MVAPNSCLYNVRRCWPECSWNFGKIVLCERREEQMDGNTNTVCRLPNATCLLLHLQKSHHKRSPNRTAVFVDCCSSLRFTWPNHSSVRLSDFSWGAIPFCIYCDSHFCFAIGLQCFLLFSPQLAEVHSTDHQLSSPSHYLPILVMFNNDSANSSGVVSEVKYAIGFVFTVVGAAVGGLVLALTQLAFRKVLKRGKFKENMDLIICQSIVATSATLVGLFASGEWKGLMKEMDE</sequence>
<reference evidence="8" key="1">
    <citation type="journal article" date="2022" name="Plant J.">
        <title>Strategies of tolerance reflected in two North American maple genomes.</title>
        <authorList>
            <person name="McEvoy S.L."/>
            <person name="Sezen U.U."/>
            <person name="Trouern-Trend A."/>
            <person name="McMahon S.M."/>
            <person name="Schaberg P.G."/>
            <person name="Yang J."/>
            <person name="Wegrzyn J.L."/>
            <person name="Swenson N.G."/>
        </authorList>
    </citation>
    <scope>NUCLEOTIDE SEQUENCE</scope>
    <source>
        <strain evidence="8">NS2018</strain>
    </source>
</reference>
<feature type="transmembrane region" description="Helical" evidence="7">
    <location>
        <begin position="199"/>
        <end position="220"/>
    </location>
</feature>
<comment type="similarity">
    <text evidence="2">Belongs to the purine permeases (TC 2.A.7.14) family.</text>
</comment>
<keyword evidence="4 7" id="KW-0812">Transmembrane</keyword>
<dbReference type="PANTHER" id="PTHR31376:SF17">
    <property type="entry name" value="PURINE PERMEASE 21-RELATED"/>
    <property type="match status" value="1"/>
</dbReference>
<evidence type="ECO:0000256" key="4">
    <source>
        <dbReference type="ARBA" id="ARBA00022692"/>
    </source>
</evidence>
<keyword evidence="6 7" id="KW-0472">Membrane</keyword>
<dbReference type="EMBL" id="JAUESC010000385">
    <property type="protein sequence ID" value="KAK0579425.1"/>
    <property type="molecule type" value="Genomic_DNA"/>
</dbReference>
<keyword evidence="9" id="KW-1185">Reference proteome</keyword>
<dbReference type="Proteomes" id="UP001168877">
    <property type="component" value="Unassembled WGS sequence"/>
</dbReference>
<evidence type="ECO:0000256" key="7">
    <source>
        <dbReference type="SAM" id="Phobius"/>
    </source>
</evidence>
<feature type="transmembrane region" description="Helical" evidence="7">
    <location>
        <begin position="162"/>
        <end position="187"/>
    </location>
</feature>
<comment type="caution">
    <text evidence="8">The sequence shown here is derived from an EMBL/GenBank/DDBJ whole genome shotgun (WGS) entry which is preliminary data.</text>
</comment>
<keyword evidence="3" id="KW-0813">Transport</keyword>
<evidence type="ECO:0000256" key="1">
    <source>
        <dbReference type="ARBA" id="ARBA00004370"/>
    </source>
</evidence>
<accession>A0AA39RT17</accession>
<keyword evidence="5 7" id="KW-1133">Transmembrane helix</keyword>
<dbReference type="InterPro" id="IPR030182">
    <property type="entry name" value="PUP_plant"/>
</dbReference>
<evidence type="ECO:0000256" key="5">
    <source>
        <dbReference type="ARBA" id="ARBA00022989"/>
    </source>
</evidence>
<dbReference type="GO" id="GO:0015211">
    <property type="term" value="F:purine nucleoside transmembrane transporter activity"/>
    <property type="evidence" value="ECO:0007669"/>
    <property type="project" value="InterPro"/>
</dbReference>
<name>A0AA39RT17_ACESA</name>
<evidence type="ECO:0000256" key="2">
    <source>
        <dbReference type="ARBA" id="ARBA00006213"/>
    </source>
</evidence>
<reference evidence="8" key="2">
    <citation type="submission" date="2023-06" db="EMBL/GenBank/DDBJ databases">
        <authorList>
            <person name="Swenson N.G."/>
            <person name="Wegrzyn J.L."/>
            <person name="Mcevoy S.L."/>
        </authorList>
    </citation>
    <scope>NUCLEOTIDE SEQUENCE</scope>
    <source>
        <strain evidence="8">NS2018</strain>
        <tissue evidence="8">Leaf</tissue>
    </source>
</reference>
<protein>
    <submittedName>
        <fullName evidence="8">Uncharacterized protein</fullName>
    </submittedName>
</protein>
<comment type="subcellular location">
    <subcellularLocation>
        <location evidence="1">Membrane</location>
    </subcellularLocation>
</comment>
<evidence type="ECO:0000256" key="6">
    <source>
        <dbReference type="ARBA" id="ARBA00023136"/>
    </source>
</evidence>
<evidence type="ECO:0000313" key="9">
    <source>
        <dbReference type="Proteomes" id="UP001168877"/>
    </source>
</evidence>
<gene>
    <name evidence="8" type="ORF">LWI29_026238</name>
</gene>
<organism evidence="8 9">
    <name type="scientific">Acer saccharum</name>
    <name type="common">Sugar maple</name>
    <dbReference type="NCBI Taxonomy" id="4024"/>
    <lineage>
        <taxon>Eukaryota</taxon>
        <taxon>Viridiplantae</taxon>
        <taxon>Streptophyta</taxon>
        <taxon>Embryophyta</taxon>
        <taxon>Tracheophyta</taxon>
        <taxon>Spermatophyta</taxon>
        <taxon>Magnoliopsida</taxon>
        <taxon>eudicotyledons</taxon>
        <taxon>Gunneridae</taxon>
        <taxon>Pentapetalae</taxon>
        <taxon>rosids</taxon>
        <taxon>malvids</taxon>
        <taxon>Sapindales</taxon>
        <taxon>Sapindaceae</taxon>
        <taxon>Hippocastanoideae</taxon>
        <taxon>Acereae</taxon>
        <taxon>Acer</taxon>
    </lineage>
</organism>
<evidence type="ECO:0000256" key="3">
    <source>
        <dbReference type="ARBA" id="ARBA00022448"/>
    </source>
</evidence>
<dbReference type="AlphaFoldDB" id="A0AA39RT17"/>
<proteinExistence type="inferred from homology"/>
<dbReference type="PANTHER" id="PTHR31376">
    <property type="entry name" value="OS09G0467300 PROTEIN-RELATED"/>
    <property type="match status" value="1"/>
</dbReference>
<dbReference type="Pfam" id="PF16913">
    <property type="entry name" value="PUNUT"/>
    <property type="match status" value="1"/>
</dbReference>
<dbReference type="GO" id="GO:0016020">
    <property type="term" value="C:membrane"/>
    <property type="evidence" value="ECO:0007669"/>
    <property type="project" value="UniProtKB-SubCell"/>
</dbReference>
<dbReference type="GO" id="GO:0005345">
    <property type="term" value="F:purine nucleobase transmembrane transporter activity"/>
    <property type="evidence" value="ECO:0007669"/>
    <property type="project" value="UniProtKB-ARBA"/>
</dbReference>
<evidence type="ECO:0000313" key="8">
    <source>
        <dbReference type="EMBL" id="KAK0579425.1"/>
    </source>
</evidence>